<accession>A0A8K0STE9</accession>
<evidence type="ECO:0000313" key="2">
    <source>
        <dbReference type="EMBL" id="KAH7320575.1"/>
    </source>
</evidence>
<comment type="caution">
    <text evidence="2">The sequence shown here is derived from an EMBL/GenBank/DDBJ whole genome shotgun (WGS) entry which is preliminary data.</text>
</comment>
<reference evidence="2" key="1">
    <citation type="journal article" date="2021" name="Nat. Commun.">
        <title>Genetic determinants of endophytism in the Arabidopsis root mycobiome.</title>
        <authorList>
            <person name="Mesny F."/>
            <person name="Miyauchi S."/>
            <person name="Thiergart T."/>
            <person name="Pickel B."/>
            <person name="Atanasova L."/>
            <person name="Karlsson M."/>
            <person name="Huettel B."/>
            <person name="Barry K.W."/>
            <person name="Haridas S."/>
            <person name="Chen C."/>
            <person name="Bauer D."/>
            <person name="Andreopoulos W."/>
            <person name="Pangilinan J."/>
            <person name="LaButti K."/>
            <person name="Riley R."/>
            <person name="Lipzen A."/>
            <person name="Clum A."/>
            <person name="Drula E."/>
            <person name="Henrissat B."/>
            <person name="Kohler A."/>
            <person name="Grigoriev I.V."/>
            <person name="Martin F.M."/>
            <person name="Hacquard S."/>
        </authorList>
    </citation>
    <scope>NUCLEOTIDE SEQUENCE</scope>
    <source>
        <strain evidence="2">MPI-CAGE-CH-0235</strain>
    </source>
</reference>
<name>A0A8K0STE9_9HYPO</name>
<proteinExistence type="predicted"/>
<dbReference type="EMBL" id="JAGPNK010000005">
    <property type="protein sequence ID" value="KAH7320575.1"/>
    <property type="molecule type" value="Genomic_DNA"/>
</dbReference>
<gene>
    <name evidence="2" type="ORF">B0I35DRAFT_459375</name>
</gene>
<keyword evidence="1" id="KW-0175">Coiled coil</keyword>
<dbReference type="Proteomes" id="UP000813444">
    <property type="component" value="Unassembled WGS sequence"/>
</dbReference>
<evidence type="ECO:0000256" key="1">
    <source>
        <dbReference type="SAM" id="Coils"/>
    </source>
</evidence>
<protein>
    <submittedName>
        <fullName evidence="2">Uncharacterized protein</fullName>
    </submittedName>
</protein>
<evidence type="ECO:0000313" key="3">
    <source>
        <dbReference type="Proteomes" id="UP000813444"/>
    </source>
</evidence>
<sequence length="1374" mass="149995">MLPKSFFVTGDIKLFGFIDSRICIAQGPMLPGHPYTELVMPKADTISLGDVVPRLKGSPADAILLKTTRFRYSELSFSRFERAGLYVDTDVVFQGALQPVGDILRDFFHQENPQLHLSAYLNSQRSWHHPLPTSELALRGSLEHVSISVFDILTFTKIGVSIVAYQRPDPRTNKPAWHFGYGFFGDMNLTVPGSAIPLQVTYELSITQGQYAMFLLLKDEEWTDIFGVKGLKLRDVQMTAFLQNLDRSAELDIKVEAALELRDTSFFISGFYSKRSYGLEAYIGNLTLQELGEIFTEITGATLDVFDHDVTFNSIYLRIASDGLTLAGAITVNGYSTAEGSISISKDGLSISGGIGHVEFDHFTINHAALDVFIGSTCGKTCTRSTRFSIAGDLSFEGIDLKVGLYTNKDPDGELKWTIFGAAQGELRTTALCSDLANTFLDISLQGLAFIASNDENPSGDFNATGYPLTKGVQFCAVLDSIPELESLMRGSVKGAVLRAAYTSGKFSLGIILPGERTISFGEHVYTGPLALEIQTGTDLALVLKANLNVRLDTQPEPLIFVMSLRANTIGASAAANMITEWTNPCNVGKNVKISNCALEFGIVYSTFFSTGTPGVIGFAGQLNIGKKEAKVAMKLSQNPKEQLLAASIKDLGVVDLVKFASAIAEREFPEPDNFLHFNNLDLYLSTGTTIGIVEYPAGASLKGDMLIFGKRAKFECTVGSLIKIAATIEHFDLGPLTVKGATKPDPVVDIELSASKQYVLIDGAVELWGGAISAALHLEANIYPKPTFDFWVDMRLSDLFMLKLQAKLTGTDKVNLKDLKTLANADFSVSGLMEQHLVDYVMAQLEQQVESARAASKEGFDSLKKTFDEQEAAFKAGCQKAIDELEVARAVWHQKRDAVHAEFDRVKASVEEKSRQLQSSVDSAEASFKQAIADATRALEEAKATASAEIRAAERDVEEAQRDSDEAIRDAQNAVHSAREAFEREFGSAVGELESARRDLESKERDVDNLDWEINRVNREIDDTAWWRCSGLFAERTGYQAAQVTAMGALKIAQAAVWTAARVVEGTGFVTAEAAIGTAERVLETTREAKSLALEGVKFTLREVREDQEALVQAAVDFLNGVEKGSEELKVFERAKDALRAGEEFAKGAVSVAQEGVDKLAGCIEFATFDAAEKTLEFAKNNTSQLNLARHAVELAEDAVDLGLDIGSWIAGHGGKLINLTKVEFSGAVSSLVGGKGAPPLVVNIEGAVFGEKVDVHINWKSDFDLVAFVKALFTELWELIKKFGQELFDNVTHALNAFSVLFVASRSVICCCTFSLDQDINLFARLRDREEMVPMVIVASNARGRISWSQDVISADSARELPRMPYALTRLA</sequence>
<keyword evidence="3" id="KW-1185">Reference proteome</keyword>
<organism evidence="2 3">
    <name type="scientific">Stachybotrys elegans</name>
    <dbReference type="NCBI Taxonomy" id="80388"/>
    <lineage>
        <taxon>Eukaryota</taxon>
        <taxon>Fungi</taxon>
        <taxon>Dikarya</taxon>
        <taxon>Ascomycota</taxon>
        <taxon>Pezizomycotina</taxon>
        <taxon>Sordariomycetes</taxon>
        <taxon>Hypocreomycetidae</taxon>
        <taxon>Hypocreales</taxon>
        <taxon>Stachybotryaceae</taxon>
        <taxon>Stachybotrys</taxon>
    </lineage>
</organism>
<feature type="coiled-coil region" evidence="1">
    <location>
        <begin position="908"/>
        <end position="1021"/>
    </location>
</feature>
<dbReference type="OrthoDB" id="3219467at2759"/>